<dbReference type="RefSeq" id="WP_285984752.1">
    <property type="nucleotide sequence ID" value="NZ_JASVDS010000011.1"/>
</dbReference>
<evidence type="ECO:0000313" key="2">
    <source>
        <dbReference type="Proteomes" id="UP001238603"/>
    </source>
</evidence>
<accession>A0ABT7LR25</accession>
<keyword evidence="2" id="KW-1185">Reference proteome</keyword>
<comment type="caution">
    <text evidence="1">The sequence shown here is derived from an EMBL/GenBank/DDBJ whole genome shotgun (WGS) entry which is preliminary data.</text>
</comment>
<name>A0ABT7LR25_9BURK</name>
<evidence type="ECO:0000313" key="1">
    <source>
        <dbReference type="EMBL" id="MDL5034677.1"/>
    </source>
</evidence>
<protein>
    <submittedName>
        <fullName evidence="1">Uncharacterized protein</fullName>
    </submittedName>
</protein>
<proteinExistence type="predicted"/>
<sequence length="332" mass="34783">MAASLGNERHDAGNHCVWWGASHPEILQACRPALPGAVVVADADARALRRAMAAAGQQATALRLVDLHDLRLDTAGVESALCGLALKSIDAYQAMRDRLAQQAAAAPAVGDASASVVVMDMLLNRVPADGMDELLAEAFRVLPRHGQLMAVVLLADEPVAGMHNVRFGTDGIKAFLPSEGAVLGAFERAGFHGLQWAFCADENPVIIDRIEGADVRLVLVKATKGKQGPCYELGQAVVYKGPWSQVADDDGHVYPRGARVAVCAKTYDLLMKPPYAGQFVGLRSVNEPALASAELFDCHTPALRPPAVTKGLAEFAGATAPSSACAPGSGCC</sequence>
<dbReference type="Proteomes" id="UP001238603">
    <property type="component" value="Unassembled WGS sequence"/>
</dbReference>
<dbReference type="SUPFAM" id="SSF53335">
    <property type="entry name" value="S-adenosyl-L-methionine-dependent methyltransferases"/>
    <property type="match status" value="1"/>
</dbReference>
<organism evidence="1 2">
    <name type="scientific">Roseateles subflavus</name>
    <dbReference type="NCBI Taxonomy" id="3053353"/>
    <lineage>
        <taxon>Bacteria</taxon>
        <taxon>Pseudomonadati</taxon>
        <taxon>Pseudomonadota</taxon>
        <taxon>Betaproteobacteria</taxon>
        <taxon>Burkholderiales</taxon>
        <taxon>Sphaerotilaceae</taxon>
        <taxon>Roseateles</taxon>
    </lineage>
</organism>
<dbReference type="InterPro" id="IPR029063">
    <property type="entry name" value="SAM-dependent_MTases_sf"/>
</dbReference>
<reference evidence="1 2" key="1">
    <citation type="submission" date="2023-06" db="EMBL/GenBank/DDBJ databases">
        <title>Pelomonas sp. APW6 16S ribosomal RNA gene genome sequencing and assembly.</title>
        <authorList>
            <person name="Woo H."/>
        </authorList>
    </citation>
    <scope>NUCLEOTIDE SEQUENCE [LARGE SCALE GENOMIC DNA]</scope>
    <source>
        <strain evidence="1 2">APW6</strain>
    </source>
</reference>
<gene>
    <name evidence="1" type="ORF">QRD43_22430</name>
</gene>
<dbReference type="EMBL" id="JASVDS010000011">
    <property type="protein sequence ID" value="MDL5034677.1"/>
    <property type="molecule type" value="Genomic_DNA"/>
</dbReference>